<dbReference type="Gene3D" id="3.40.30.10">
    <property type="entry name" value="Glutaredoxin"/>
    <property type="match status" value="1"/>
</dbReference>
<dbReference type="InterPro" id="IPR004879">
    <property type="entry name" value="Ssp411-like_TRX"/>
</dbReference>
<organism evidence="2">
    <name type="scientific">Paeonia lactiflora</name>
    <name type="common">Chinese peony</name>
    <name type="synonym">Paeonia albiflora</name>
    <dbReference type="NCBI Taxonomy" id="35924"/>
    <lineage>
        <taxon>Eukaryota</taxon>
        <taxon>Viridiplantae</taxon>
        <taxon>Streptophyta</taxon>
        <taxon>Embryophyta</taxon>
        <taxon>Tracheophyta</taxon>
        <taxon>Spermatophyta</taxon>
        <taxon>Magnoliopsida</taxon>
        <taxon>eudicotyledons</taxon>
        <taxon>Gunneridae</taxon>
        <taxon>Pentapetalae</taxon>
        <taxon>Saxifragales</taxon>
        <taxon>Paeoniaceae</taxon>
        <taxon>Paeonia</taxon>
    </lineage>
</organism>
<name>A0AA96SJC3_PAELC</name>
<dbReference type="AlphaFoldDB" id="A0AA96SJC3"/>
<proteinExistence type="evidence at transcript level"/>
<accession>A0AA96SJC3</accession>
<dbReference type="PANTHER" id="PTHR42899:SF1">
    <property type="entry name" value="SPERMATOGENESIS-ASSOCIATED PROTEIN 20"/>
    <property type="match status" value="1"/>
</dbReference>
<dbReference type="SUPFAM" id="SSF52833">
    <property type="entry name" value="Thioredoxin-like"/>
    <property type="match status" value="1"/>
</dbReference>
<reference evidence="2" key="1">
    <citation type="submission" date="2023-09" db="EMBL/GenBank/DDBJ databases">
        <authorList>
            <person name="Shi Y.J."/>
        </authorList>
    </citation>
    <scope>NUCLEOTIDE SEQUENCE</scope>
    <source>
        <strain evidence="2">S-CPA A</strain>
    </source>
</reference>
<dbReference type="Pfam" id="PF03190">
    <property type="entry name" value="Thioredox_DsbH"/>
    <property type="match status" value="1"/>
</dbReference>
<dbReference type="InterPro" id="IPR036249">
    <property type="entry name" value="Thioredoxin-like_sf"/>
</dbReference>
<dbReference type="PANTHER" id="PTHR42899">
    <property type="entry name" value="SPERMATOGENESIS-ASSOCIATED PROTEIN 20"/>
    <property type="match status" value="1"/>
</dbReference>
<dbReference type="EMBL" id="OR552626">
    <property type="protein sequence ID" value="WNT94113.1"/>
    <property type="molecule type" value="mRNA"/>
</dbReference>
<protein>
    <recommendedName>
        <fullName evidence="1">Spermatogenesis-associated protein 20-like TRX domain-containing protein</fullName>
    </recommendedName>
</protein>
<evidence type="ECO:0000313" key="2">
    <source>
        <dbReference type="EMBL" id="WNT94113.1"/>
    </source>
</evidence>
<feature type="domain" description="Spermatogenesis-associated protein 20-like TRX" evidence="1">
    <location>
        <begin position="29"/>
        <end position="114"/>
    </location>
</feature>
<dbReference type="InterPro" id="IPR024705">
    <property type="entry name" value="Ssp411"/>
</dbReference>
<dbReference type="GO" id="GO:0009507">
    <property type="term" value="C:chloroplast"/>
    <property type="evidence" value="ECO:0007669"/>
    <property type="project" value="TreeGrafter"/>
</dbReference>
<sequence>MPVKNTGGSHSFYLSRFERGRKGPSERGRKRIQSSVNWHSWGEEAIQEAKHQKKPIFLSIGSSSSYWCHVMDVKTFNHKVVAKLLNDSFVCIKVDRDEHPHIAKEYISYMQIQESTHMRYRDCWYLDGYKIRFDEEKSKSRKIRPESDNKQIRYHFDILDDMPLNVFLSFDLEPFNASFYYPLGSLLFTLSYYNQPWWKPLREKSHSYFDDFFNELPKTATSPHLRHHFSRNTLYLCAEKYVHIAHVQQQYIVDDCHQKFIM</sequence>
<evidence type="ECO:0000259" key="1">
    <source>
        <dbReference type="Pfam" id="PF03190"/>
    </source>
</evidence>